<dbReference type="AlphaFoldDB" id="Q1ITI4"/>
<dbReference type="OrthoDB" id="119437at2"/>
<evidence type="ECO:0000313" key="3">
    <source>
        <dbReference type="Proteomes" id="UP000002432"/>
    </source>
</evidence>
<dbReference type="HOGENOM" id="CLU_1765627_0_0_0"/>
<evidence type="ECO:0000256" key="1">
    <source>
        <dbReference type="SAM" id="SignalP"/>
    </source>
</evidence>
<keyword evidence="1" id="KW-0732">Signal</keyword>
<name>Q1ITI4_KORVE</name>
<dbReference type="EnsemblBacteria" id="ABF39816">
    <property type="protein sequence ID" value="ABF39816"/>
    <property type="gene ID" value="Acid345_0811"/>
</dbReference>
<keyword evidence="3" id="KW-1185">Reference proteome</keyword>
<gene>
    <name evidence="2" type="ordered locus">Acid345_0811</name>
</gene>
<dbReference type="KEGG" id="aba:Acid345_0811"/>
<feature type="chain" id="PRO_5004191735" description="DUF5666 domain-containing protein" evidence="1">
    <location>
        <begin position="20"/>
        <end position="147"/>
    </location>
</feature>
<proteinExistence type="predicted"/>
<evidence type="ECO:0000313" key="2">
    <source>
        <dbReference type="EMBL" id="ABF39816.1"/>
    </source>
</evidence>
<organism evidence="2 3">
    <name type="scientific">Koribacter versatilis (strain Ellin345)</name>
    <dbReference type="NCBI Taxonomy" id="204669"/>
    <lineage>
        <taxon>Bacteria</taxon>
        <taxon>Pseudomonadati</taxon>
        <taxon>Acidobacteriota</taxon>
        <taxon>Terriglobia</taxon>
        <taxon>Terriglobales</taxon>
        <taxon>Candidatus Korobacteraceae</taxon>
        <taxon>Candidatus Korobacter</taxon>
    </lineage>
</organism>
<accession>Q1ITI4</accession>
<protein>
    <recommendedName>
        <fullName evidence="4">DUF5666 domain-containing protein</fullName>
    </recommendedName>
</protein>
<dbReference type="eggNOG" id="ENOG502ZT8N">
    <property type="taxonomic scope" value="Bacteria"/>
</dbReference>
<feature type="signal peptide" evidence="1">
    <location>
        <begin position="1"/>
        <end position="19"/>
    </location>
</feature>
<dbReference type="Proteomes" id="UP000002432">
    <property type="component" value="Chromosome"/>
</dbReference>
<sequence length="147" mass="16140">MRIPSLISVFLLTSVLSLAQSLRPQDVSGLYSFVKSGDTVQINVQPDGSMSGYVSRVGDGDSDRGQMLDMMFAKSSLKNGHLEFTTKKVHGTWFEFKGRAERGTSKTKDEEGYMIIRGTLTTVHEDVNGHATPLASEVEFKSFPTGM</sequence>
<dbReference type="RefSeq" id="WP_011521618.1">
    <property type="nucleotide sequence ID" value="NC_008009.1"/>
</dbReference>
<dbReference type="EMBL" id="CP000360">
    <property type="protein sequence ID" value="ABF39816.1"/>
    <property type="molecule type" value="Genomic_DNA"/>
</dbReference>
<reference evidence="2 3" key="1">
    <citation type="journal article" date="2009" name="Appl. Environ. Microbiol.">
        <title>Three genomes from the phylum Acidobacteria provide insight into the lifestyles of these microorganisms in soils.</title>
        <authorList>
            <person name="Ward N.L."/>
            <person name="Challacombe J.F."/>
            <person name="Janssen P.H."/>
            <person name="Henrissat B."/>
            <person name="Coutinho P.M."/>
            <person name="Wu M."/>
            <person name="Xie G."/>
            <person name="Haft D.H."/>
            <person name="Sait M."/>
            <person name="Badger J."/>
            <person name="Barabote R.D."/>
            <person name="Bradley B."/>
            <person name="Brettin T.S."/>
            <person name="Brinkac L.M."/>
            <person name="Bruce D."/>
            <person name="Creasy T."/>
            <person name="Daugherty S.C."/>
            <person name="Davidsen T.M."/>
            <person name="DeBoy R.T."/>
            <person name="Detter J.C."/>
            <person name="Dodson R.J."/>
            <person name="Durkin A.S."/>
            <person name="Ganapathy A."/>
            <person name="Gwinn-Giglio M."/>
            <person name="Han C.S."/>
            <person name="Khouri H."/>
            <person name="Kiss H."/>
            <person name="Kothari S.P."/>
            <person name="Madupu R."/>
            <person name="Nelson K.E."/>
            <person name="Nelson W.C."/>
            <person name="Paulsen I."/>
            <person name="Penn K."/>
            <person name="Ren Q."/>
            <person name="Rosovitz M.J."/>
            <person name="Selengut J.D."/>
            <person name="Shrivastava S."/>
            <person name="Sullivan S.A."/>
            <person name="Tapia R."/>
            <person name="Thompson L.S."/>
            <person name="Watkins K.L."/>
            <person name="Yang Q."/>
            <person name="Yu C."/>
            <person name="Zafar N."/>
            <person name="Zhou L."/>
            <person name="Kuske C.R."/>
        </authorList>
    </citation>
    <scope>NUCLEOTIDE SEQUENCE [LARGE SCALE GENOMIC DNA]</scope>
    <source>
        <strain evidence="2 3">Ellin345</strain>
    </source>
</reference>
<evidence type="ECO:0008006" key="4">
    <source>
        <dbReference type="Google" id="ProtNLM"/>
    </source>
</evidence>